<dbReference type="PANTHER" id="PTHR32282">
    <property type="entry name" value="BINDING PROTEIN TRANSPEPTIDASE, PUTATIVE-RELATED"/>
    <property type="match status" value="1"/>
</dbReference>
<keyword evidence="12" id="KW-0472">Membrane</keyword>
<comment type="caution">
    <text evidence="16">The sequence shown here is derived from an EMBL/GenBank/DDBJ whole genome shotgun (WGS) entry which is preliminary data.</text>
</comment>
<dbReference type="Pfam" id="PF00905">
    <property type="entry name" value="Transpeptidase"/>
    <property type="match status" value="1"/>
</dbReference>
<dbReference type="RefSeq" id="WP_209139546.1">
    <property type="nucleotide sequence ID" value="NZ_JAGHKO010000003.1"/>
</dbReference>
<comment type="similarity">
    <text evidence="3">In the N-terminal section; belongs to the glycosyltransferase 51 family.</text>
</comment>
<evidence type="ECO:0000259" key="13">
    <source>
        <dbReference type="Pfam" id="PF00905"/>
    </source>
</evidence>
<evidence type="ECO:0000256" key="8">
    <source>
        <dbReference type="ARBA" id="ARBA00022801"/>
    </source>
</evidence>
<evidence type="ECO:0000256" key="3">
    <source>
        <dbReference type="ARBA" id="ARBA00007739"/>
    </source>
</evidence>
<keyword evidence="9" id="KW-0511">Multifunctional enzyme</keyword>
<keyword evidence="6" id="KW-0328">Glycosyltransferase</keyword>
<organism evidence="16 17">
    <name type="scientific">Niastella soli</name>
    <dbReference type="NCBI Taxonomy" id="2821487"/>
    <lineage>
        <taxon>Bacteria</taxon>
        <taxon>Pseudomonadati</taxon>
        <taxon>Bacteroidota</taxon>
        <taxon>Chitinophagia</taxon>
        <taxon>Chitinophagales</taxon>
        <taxon>Chitinophagaceae</taxon>
        <taxon>Niastella</taxon>
    </lineage>
</organism>
<evidence type="ECO:0000256" key="5">
    <source>
        <dbReference type="ARBA" id="ARBA00022670"/>
    </source>
</evidence>
<dbReference type="Proteomes" id="UP000677244">
    <property type="component" value="Unassembled WGS sequence"/>
</dbReference>
<dbReference type="Gene3D" id="3.40.710.10">
    <property type="entry name" value="DD-peptidase/beta-lactamase superfamily"/>
    <property type="match status" value="1"/>
</dbReference>
<dbReference type="InterPro" id="IPR012338">
    <property type="entry name" value="Beta-lactam/transpept-like"/>
</dbReference>
<accession>A0ABS3YVE0</accession>
<dbReference type="Gene3D" id="1.10.3810.10">
    <property type="entry name" value="Biosynthetic peptidoglycan transglycosylase-like"/>
    <property type="match status" value="1"/>
</dbReference>
<feature type="domain" description="Penicillin-binding protein transpeptidase" evidence="13">
    <location>
        <begin position="324"/>
        <end position="555"/>
    </location>
</feature>
<keyword evidence="12" id="KW-0812">Transmembrane</keyword>
<evidence type="ECO:0000259" key="14">
    <source>
        <dbReference type="Pfam" id="PF00912"/>
    </source>
</evidence>
<comment type="pathway">
    <text evidence="1">Cell wall biogenesis; peptidoglycan biosynthesis.</text>
</comment>
<comment type="catalytic activity">
    <reaction evidence="11">
        <text>[GlcNAc-(1-&gt;4)-Mur2Ac(oyl-L-Ala-gamma-D-Glu-L-Lys-D-Ala-D-Ala)](n)-di-trans,octa-cis-undecaprenyl diphosphate + beta-D-GlcNAc-(1-&gt;4)-Mur2Ac(oyl-L-Ala-gamma-D-Glu-L-Lys-D-Ala-D-Ala)-di-trans,octa-cis-undecaprenyl diphosphate = [GlcNAc-(1-&gt;4)-Mur2Ac(oyl-L-Ala-gamma-D-Glu-L-Lys-D-Ala-D-Ala)](n+1)-di-trans,octa-cis-undecaprenyl diphosphate + di-trans,octa-cis-undecaprenyl diphosphate + H(+)</text>
        <dbReference type="Rhea" id="RHEA:23708"/>
        <dbReference type="Rhea" id="RHEA-COMP:9602"/>
        <dbReference type="Rhea" id="RHEA-COMP:9603"/>
        <dbReference type="ChEBI" id="CHEBI:15378"/>
        <dbReference type="ChEBI" id="CHEBI:58405"/>
        <dbReference type="ChEBI" id="CHEBI:60033"/>
        <dbReference type="ChEBI" id="CHEBI:78435"/>
        <dbReference type="EC" id="2.4.99.28"/>
    </reaction>
</comment>
<feature type="transmembrane region" description="Helical" evidence="12">
    <location>
        <begin position="36"/>
        <end position="54"/>
    </location>
</feature>
<dbReference type="EC" id="2.4.99.28" evidence="10"/>
<evidence type="ECO:0000256" key="6">
    <source>
        <dbReference type="ARBA" id="ARBA00022676"/>
    </source>
</evidence>
<proteinExistence type="inferred from homology"/>
<dbReference type="SUPFAM" id="SSF53955">
    <property type="entry name" value="Lysozyme-like"/>
    <property type="match status" value="1"/>
</dbReference>
<evidence type="ECO:0000256" key="4">
    <source>
        <dbReference type="ARBA" id="ARBA00022645"/>
    </source>
</evidence>
<keyword evidence="12" id="KW-1133">Transmembrane helix</keyword>
<gene>
    <name evidence="16" type="primary">pbpC</name>
    <name evidence="16" type="ORF">J7I42_14515</name>
</gene>
<dbReference type="InterPro" id="IPR001264">
    <property type="entry name" value="Glyco_trans_51"/>
</dbReference>
<comment type="similarity">
    <text evidence="2">In the C-terminal section; belongs to the transpeptidase family.</text>
</comment>
<feature type="domain" description="Penicillin-binding C-terminal" evidence="15">
    <location>
        <begin position="703"/>
        <end position="787"/>
    </location>
</feature>
<evidence type="ECO:0000256" key="11">
    <source>
        <dbReference type="ARBA" id="ARBA00049902"/>
    </source>
</evidence>
<keyword evidence="8" id="KW-0378">Hydrolase</keyword>
<evidence type="ECO:0000259" key="15">
    <source>
        <dbReference type="Pfam" id="PF06832"/>
    </source>
</evidence>
<evidence type="ECO:0000313" key="16">
    <source>
        <dbReference type="EMBL" id="MBO9201492.1"/>
    </source>
</evidence>
<evidence type="ECO:0000256" key="7">
    <source>
        <dbReference type="ARBA" id="ARBA00022679"/>
    </source>
</evidence>
<dbReference type="InterPro" id="IPR001460">
    <property type="entry name" value="PCN-bd_Tpept"/>
</dbReference>
<dbReference type="Pfam" id="PF00912">
    <property type="entry name" value="Transgly"/>
    <property type="match status" value="1"/>
</dbReference>
<sequence>MKTPDRKTIQQFINRIITWQPRHRYARITYKWGKRVFLTIFIAIILFFSLNWVFPLPDNIEYSTIITDSKGEVLHAFLTRDEKWRMKTELEEISPLLRKTIIEKEDKYFYRHPGINLLAIGRAFTKNIFRWKRTSGASTITMQVARALEPKSRTYFNKFIEMFRALQLEQRYSKNEILQLYLNLVPYGSNIEGVKSASILYFKKNPDHLSLAEITALSIIPNRPSSLVMGKNNDRIVQERNRWLQQFANDKVFTQKEIADALSEPLNATRGSIPQLIPHLSWKLKQQGGDIIKTNIELNTQLKTEKLVADYSRILTLKNIRNAAVIIIDNQTHNVITYVGSASFTDTIDAGQVNGAKAIRQPGSTLKPLLYGLCIDEGLMTPKAIITDVAVNYNGYAPENYDKQFNGYVTMEYALEHSLNIPAVKGLQWLGKDAFIDKLATCNFQQIKKDQRKLGLSMILGGCGANLEELTGMYTIFANDGRYVAPKYTQVAFQQPGQGEKILTPAATFMINEILSKVNRPDFPLNWQSTEHMPKIAWKTGTSYGRRDAWSIGYNKKYTVGIWTGNFSALGIPELSGANIATPLLFKIFNTIDYDSDQEWFTQPKDCDIRMVCSETGLPPGEHCDNTVTDYFIPLVSSTQLCNNLQEVAISVDEKISYCKSCQPASGYKKKWYRTVTPDMQRFYEERHIVYEKMPPHNTDCERVFKEGGPAITSPRNGSEYFISKKHPEPLQLSCNVGNDVHKVYWYINNQFYKADEAHNRQFFIPEEGPVKISCTDDKGRNRDIWIRVKFVDL</sequence>
<evidence type="ECO:0000256" key="10">
    <source>
        <dbReference type="ARBA" id="ARBA00044770"/>
    </source>
</evidence>
<dbReference type="EMBL" id="JAGHKO010000003">
    <property type="protein sequence ID" value="MBO9201492.1"/>
    <property type="molecule type" value="Genomic_DNA"/>
</dbReference>
<dbReference type="InterPro" id="IPR023346">
    <property type="entry name" value="Lysozyme-like_dom_sf"/>
</dbReference>
<evidence type="ECO:0000313" key="17">
    <source>
        <dbReference type="Proteomes" id="UP000677244"/>
    </source>
</evidence>
<protein>
    <recommendedName>
        <fullName evidence="10">peptidoglycan glycosyltransferase</fullName>
        <ecNumber evidence="10">2.4.99.28</ecNumber>
    </recommendedName>
</protein>
<dbReference type="InterPro" id="IPR009647">
    <property type="entry name" value="PBP_C"/>
</dbReference>
<evidence type="ECO:0000256" key="12">
    <source>
        <dbReference type="SAM" id="Phobius"/>
    </source>
</evidence>
<evidence type="ECO:0000256" key="9">
    <source>
        <dbReference type="ARBA" id="ARBA00023268"/>
    </source>
</evidence>
<dbReference type="Pfam" id="PF06832">
    <property type="entry name" value="BiPBP_C"/>
    <property type="match status" value="1"/>
</dbReference>
<dbReference type="InterPro" id="IPR036950">
    <property type="entry name" value="PBP_transglycosylase"/>
</dbReference>
<reference evidence="16 17" key="1">
    <citation type="submission" date="2021-03" db="EMBL/GenBank/DDBJ databases">
        <title>Assistant Professor.</title>
        <authorList>
            <person name="Huq M.A."/>
        </authorList>
    </citation>
    <scope>NUCLEOTIDE SEQUENCE [LARGE SCALE GENOMIC DNA]</scope>
    <source>
        <strain evidence="16 17">MAH-29</strain>
    </source>
</reference>
<evidence type="ECO:0000256" key="2">
    <source>
        <dbReference type="ARBA" id="ARBA00007090"/>
    </source>
</evidence>
<keyword evidence="5" id="KW-0645">Protease</keyword>
<keyword evidence="7" id="KW-0808">Transferase</keyword>
<keyword evidence="4" id="KW-0121">Carboxypeptidase</keyword>
<dbReference type="SUPFAM" id="SSF56601">
    <property type="entry name" value="beta-lactamase/transpeptidase-like"/>
    <property type="match status" value="1"/>
</dbReference>
<dbReference type="InterPro" id="IPR011815">
    <property type="entry name" value="PBP_1c"/>
</dbReference>
<dbReference type="NCBIfam" id="TIGR02073">
    <property type="entry name" value="PBP_1c"/>
    <property type="match status" value="1"/>
</dbReference>
<dbReference type="PANTHER" id="PTHR32282:SF15">
    <property type="entry name" value="PENICILLIN-BINDING PROTEIN 1C"/>
    <property type="match status" value="1"/>
</dbReference>
<evidence type="ECO:0000256" key="1">
    <source>
        <dbReference type="ARBA" id="ARBA00004752"/>
    </source>
</evidence>
<keyword evidence="17" id="KW-1185">Reference proteome</keyword>
<feature type="domain" description="Glycosyl transferase family 51" evidence="14">
    <location>
        <begin position="71"/>
        <end position="246"/>
    </location>
</feature>
<name>A0ABS3YVE0_9BACT</name>
<dbReference type="InterPro" id="IPR050396">
    <property type="entry name" value="Glycosyltr_51/Transpeptidase"/>
</dbReference>